<dbReference type="InterPro" id="IPR005467">
    <property type="entry name" value="His_kinase_dom"/>
</dbReference>
<proteinExistence type="predicted"/>
<dbReference type="InterPro" id="IPR036890">
    <property type="entry name" value="HATPase_C_sf"/>
</dbReference>
<keyword evidence="6 11" id="KW-0547">Nucleotide-binding</keyword>
<evidence type="ECO:0000256" key="2">
    <source>
        <dbReference type="ARBA" id="ARBA00004651"/>
    </source>
</evidence>
<dbReference type="Gene3D" id="3.30.450.20">
    <property type="entry name" value="PAS domain"/>
    <property type="match status" value="2"/>
</dbReference>
<comment type="caution">
    <text evidence="11">Lacks conserved residue(s) required for the propagation of feature annotation.</text>
</comment>
<reference evidence="14 15" key="1">
    <citation type="submission" date="2024-01" db="EMBL/GenBank/DDBJ databases">
        <title>Draft genome sequences of three bacterial strains isolated from Acacia saligna represent a potential new species within the genus Rhizobium.</title>
        <authorList>
            <person name="Tambong J.T."/>
            <person name="Mnasri B."/>
        </authorList>
    </citation>
    <scope>NUCLEOTIDE SEQUENCE [LARGE SCALE GENOMIC DNA]</scope>
    <source>
        <strain evidence="14 15">1AS12I</strain>
    </source>
</reference>
<dbReference type="EMBL" id="JBAMYC010000001">
    <property type="protein sequence ID" value="MEI1246659.1"/>
    <property type="molecule type" value="Genomic_DNA"/>
</dbReference>
<dbReference type="InterPro" id="IPR017055">
    <property type="entry name" value="Sig_transdc_His_kinase_DctB"/>
</dbReference>
<evidence type="ECO:0000313" key="15">
    <source>
        <dbReference type="Proteomes" id="UP001531129"/>
    </source>
</evidence>
<sequence>MNISDKNMRRPVAAVVALLAVASITLAGVAGYRLGYAKAMTALMSDSGHRLDLFTSTAVLMINRLSSIPATIELNADVVSLVSGEAPRNVESVNLFLHRLSAQLGSEAIFVADEQGLVVGSSNTTRQDDSRLGADIAYRPYYQDALSGFVGRHFSLGEARDTPGYFVAYPIHNGNRVTGVATVKISLNPVVDAFPLLGKPALIADRDNVVILSSQKDWLYTSLTPVSVDQRVDLELTGMYGRNRIGAFPLTVELNTEAASLGLDTVVDIPAGDNSRQTQLLIQGRTLDGMDWRLLVFSDLADVRSEAMIAAALSSLLATFLFTLVLFARQRRRAARQKQQARQALERANAELEETVARRTRALTDANAELLREMAERIQTEAMLRATQDDLVQAAKLTAFGELATGITHELAQPLGAIQTLAGNAREFVRRGDIANAQGNLAIVDDLIEKIGGIIHPLRSFARKSPAEPEEANVSAAVRNVLFLLDARLRTAEIAVANACDRSTATVWCNRNRLEQVLVNLIANAIDAMNLAETRDLGIHAGQRPDGRVFIAVEDSGKGLDATQIETLFVPFSTTKETGLGLGLAISRGIARDYGGDLLASNRPEGGAIFLLLLPQPPSRVGP</sequence>
<evidence type="ECO:0000256" key="3">
    <source>
        <dbReference type="ARBA" id="ARBA00022475"/>
    </source>
</evidence>
<dbReference type="Gene3D" id="3.30.565.10">
    <property type="entry name" value="Histidine kinase-like ATPase, C-terminal domain"/>
    <property type="match status" value="1"/>
</dbReference>
<dbReference type="PRINTS" id="PR00344">
    <property type="entry name" value="BCTRLSENSOR"/>
</dbReference>
<feature type="domain" description="Histidine kinase" evidence="13">
    <location>
        <begin position="406"/>
        <end position="618"/>
    </location>
</feature>
<keyword evidence="8 11" id="KW-0067">ATP-binding</keyword>
<keyword evidence="9 11" id="KW-1133">Transmembrane helix</keyword>
<keyword evidence="11" id="KW-0997">Cell inner membrane</keyword>
<dbReference type="PANTHER" id="PTHR43065:SF46">
    <property type="entry name" value="C4-DICARBOXYLATE TRANSPORT SENSOR PROTEIN DCTB"/>
    <property type="match status" value="1"/>
</dbReference>
<dbReference type="PIRSF" id="PIRSF036431">
    <property type="entry name" value="STHK_DctB"/>
    <property type="match status" value="1"/>
</dbReference>
<comment type="catalytic activity">
    <reaction evidence="1 11">
        <text>ATP + protein L-histidine = ADP + protein N-phospho-L-histidine.</text>
        <dbReference type="EC" id="2.7.13.3"/>
    </reaction>
</comment>
<dbReference type="SUPFAM" id="SSF103190">
    <property type="entry name" value="Sensory domain-like"/>
    <property type="match status" value="1"/>
</dbReference>
<dbReference type="SUPFAM" id="SSF55874">
    <property type="entry name" value="ATPase domain of HSP90 chaperone/DNA topoisomerase II/histidine kinase"/>
    <property type="match status" value="1"/>
</dbReference>
<evidence type="ECO:0000313" key="14">
    <source>
        <dbReference type="EMBL" id="MEI1246659.1"/>
    </source>
</evidence>
<dbReference type="InterPro" id="IPR029151">
    <property type="entry name" value="Sensor-like_sf"/>
</dbReference>
<protein>
    <recommendedName>
        <fullName evidence="11">C4-dicarboxylate transport sensor protein</fullName>
        <ecNumber evidence="11">2.7.13.3</ecNumber>
    </recommendedName>
</protein>
<evidence type="ECO:0000256" key="10">
    <source>
        <dbReference type="ARBA" id="ARBA00023012"/>
    </source>
</evidence>
<keyword evidence="3 11" id="KW-1003">Cell membrane</keyword>
<evidence type="ECO:0000256" key="11">
    <source>
        <dbReference type="PIRNR" id="PIRNR036431"/>
    </source>
</evidence>
<dbReference type="GO" id="GO:0005524">
    <property type="term" value="F:ATP binding"/>
    <property type="evidence" value="ECO:0007669"/>
    <property type="project" value="UniProtKB-KW"/>
</dbReference>
<comment type="caution">
    <text evidence="14">The sequence shown here is derived from an EMBL/GenBank/DDBJ whole genome shotgun (WGS) entry which is preliminary data.</text>
</comment>
<dbReference type="EC" id="2.7.13.3" evidence="11"/>
<evidence type="ECO:0000256" key="1">
    <source>
        <dbReference type="ARBA" id="ARBA00000085"/>
    </source>
</evidence>
<evidence type="ECO:0000256" key="12">
    <source>
        <dbReference type="SAM" id="Coils"/>
    </source>
</evidence>
<accession>A0ABU8CD43</accession>
<evidence type="ECO:0000256" key="7">
    <source>
        <dbReference type="ARBA" id="ARBA00022777"/>
    </source>
</evidence>
<dbReference type="InterPro" id="IPR003594">
    <property type="entry name" value="HATPase_dom"/>
</dbReference>
<keyword evidence="5 11" id="KW-0812">Transmembrane</keyword>
<keyword evidence="4 11" id="KW-0808">Transferase</keyword>
<dbReference type="Proteomes" id="UP001531129">
    <property type="component" value="Unassembled WGS sequence"/>
</dbReference>
<dbReference type="RefSeq" id="WP_335910460.1">
    <property type="nucleotide sequence ID" value="NZ_JBAMYC010000001.1"/>
</dbReference>
<dbReference type="InterPro" id="IPR036097">
    <property type="entry name" value="HisK_dim/P_sf"/>
</dbReference>
<dbReference type="Gene3D" id="1.10.287.130">
    <property type="match status" value="1"/>
</dbReference>
<comment type="function">
    <text evidence="11">Member of the two-component regulatory system DctB/DctD involved in the transport of C4-dicarboxylates. DctB functions as a membrane-associated protein kinase that phosphorylates DctD in response to environmental signals.</text>
</comment>
<keyword evidence="11" id="KW-0472">Membrane</keyword>
<dbReference type="Pfam" id="PF02518">
    <property type="entry name" value="HATPase_c"/>
    <property type="match status" value="1"/>
</dbReference>
<keyword evidence="10 11" id="KW-0902">Two-component regulatory system</keyword>
<dbReference type="InterPro" id="IPR004358">
    <property type="entry name" value="Sig_transdc_His_kin-like_C"/>
</dbReference>
<gene>
    <name evidence="14" type="ORF">V8Q02_01275</name>
</gene>
<evidence type="ECO:0000259" key="13">
    <source>
        <dbReference type="PROSITE" id="PS50109"/>
    </source>
</evidence>
<dbReference type="SUPFAM" id="SSF47384">
    <property type="entry name" value="Homodimeric domain of signal transducing histidine kinase"/>
    <property type="match status" value="1"/>
</dbReference>
<comment type="subcellular location">
    <subcellularLocation>
        <location evidence="11">Cell inner membrane</location>
    </subcellularLocation>
    <subcellularLocation>
        <location evidence="2">Cell membrane</location>
        <topology evidence="2">Multi-pass membrane protein</topology>
    </subcellularLocation>
</comment>
<dbReference type="PROSITE" id="PS50109">
    <property type="entry name" value="HIS_KIN"/>
    <property type="match status" value="1"/>
</dbReference>
<dbReference type="PANTHER" id="PTHR43065">
    <property type="entry name" value="SENSOR HISTIDINE KINASE"/>
    <property type="match status" value="1"/>
</dbReference>
<evidence type="ECO:0000256" key="6">
    <source>
        <dbReference type="ARBA" id="ARBA00022741"/>
    </source>
</evidence>
<feature type="coiled-coil region" evidence="12">
    <location>
        <begin position="327"/>
        <end position="369"/>
    </location>
</feature>
<keyword evidence="12" id="KW-0175">Coiled coil</keyword>
<feature type="transmembrane region" description="Helical" evidence="11">
    <location>
        <begin position="307"/>
        <end position="328"/>
    </location>
</feature>
<evidence type="ECO:0000256" key="8">
    <source>
        <dbReference type="ARBA" id="ARBA00022840"/>
    </source>
</evidence>
<evidence type="ECO:0000256" key="5">
    <source>
        <dbReference type="ARBA" id="ARBA00022692"/>
    </source>
</evidence>
<keyword evidence="7 11" id="KW-0418">Kinase</keyword>
<name>A0ABU8CD43_9HYPH</name>
<organism evidence="14 15">
    <name type="scientific">Rhizobium aouanii</name>
    <dbReference type="NCBI Taxonomy" id="3118145"/>
    <lineage>
        <taxon>Bacteria</taxon>
        <taxon>Pseudomonadati</taxon>
        <taxon>Pseudomonadota</taxon>
        <taxon>Alphaproteobacteria</taxon>
        <taxon>Hyphomicrobiales</taxon>
        <taxon>Rhizobiaceae</taxon>
        <taxon>Rhizobium/Agrobacterium group</taxon>
        <taxon>Rhizobium</taxon>
    </lineage>
</organism>
<evidence type="ECO:0000256" key="4">
    <source>
        <dbReference type="ARBA" id="ARBA00022679"/>
    </source>
</evidence>
<dbReference type="SMART" id="SM00387">
    <property type="entry name" value="HATPase_c"/>
    <property type="match status" value="1"/>
</dbReference>
<evidence type="ECO:0000256" key="9">
    <source>
        <dbReference type="ARBA" id="ARBA00022989"/>
    </source>
</evidence>
<keyword evidence="15" id="KW-1185">Reference proteome</keyword>